<feature type="domain" description="Nitroreductase" evidence="4">
    <location>
        <begin position="20"/>
        <end position="64"/>
    </location>
</feature>
<evidence type="ECO:0000256" key="3">
    <source>
        <dbReference type="SAM" id="MobiDB-lite"/>
    </source>
</evidence>
<dbReference type="PANTHER" id="PTHR43673">
    <property type="entry name" value="NAD(P)H NITROREDUCTASE YDGI-RELATED"/>
    <property type="match status" value="1"/>
</dbReference>
<dbReference type="Pfam" id="PF00881">
    <property type="entry name" value="Nitroreductase"/>
    <property type="match status" value="2"/>
</dbReference>
<dbReference type="PANTHER" id="PTHR43673:SF10">
    <property type="entry name" value="NADH DEHYDROGENASE_NAD(P)H NITROREDUCTASE XCC3605-RELATED"/>
    <property type="match status" value="1"/>
</dbReference>
<reference evidence="6 7" key="1">
    <citation type="submission" date="2022-06" db="EMBL/GenBank/DDBJ databases">
        <authorList>
            <person name="Sun Q."/>
        </authorList>
    </citation>
    <scope>NUCLEOTIDE SEQUENCE</scope>
    <source>
        <strain evidence="6">S101</strain>
        <strain evidence="5 7">S153</strain>
    </source>
</reference>
<protein>
    <submittedName>
        <fullName evidence="6">Nitroreductase family protein</fullName>
    </submittedName>
</protein>
<comment type="caution">
    <text evidence="6">The sequence shown here is derived from an EMBL/GenBank/DDBJ whole genome shotgun (WGS) entry which is preliminary data.</text>
</comment>
<proteinExistence type="inferred from homology"/>
<evidence type="ECO:0000313" key="7">
    <source>
        <dbReference type="Proteomes" id="UP001155079"/>
    </source>
</evidence>
<feature type="domain" description="Nitroreductase" evidence="4">
    <location>
        <begin position="82"/>
        <end position="165"/>
    </location>
</feature>
<name>A0AAJ1BYQ3_9HYPH</name>
<dbReference type="CDD" id="cd02138">
    <property type="entry name" value="TdsD-like"/>
    <property type="match status" value="1"/>
</dbReference>
<evidence type="ECO:0000256" key="1">
    <source>
        <dbReference type="ARBA" id="ARBA00007118"/>
    </source>
</evidence>
<dbReference type="InterPro" id="IPR000415">
    <property type="entry name" value="Nitroreductase-like"/>
</dbReference>
<gene>
    <name evidence="5" type="ORF">NBH20_16360</name>
    <name evidence="6" type="ORF">NBH21_17850</name>
</gene>
<comment type="similarity">
    <text evidence="1">Belongs to the nitroreductase family.</text>
</comment>
<evidence type="ECO:0000313" key="8">
    <source>
        <dbReference type="Proteomes" id="UP001155380"/>
    </source>
</evidence>
<accession>A0AAJ1BYQ3</accession>
<dbReference type="Proteomes" id="UP001155079">
    <property type="component" value="Unassembled WGS sequence"/>
</dbReference>
<evidence type="ECO:0000256" key="2">
    <source>
        <dbReference type="ARBA" id="ARBA00023002"/>
    </source>
</evidence>
<dbReference type="SUPFAM" id="SSF55469">
    <property type="entry name" value="FMN-dependent nitroreductase-like"/>
    <property type="match status" value="1"/>
</dbReference>
<sequence>MTITVNSRTATHPIEPVFLNRWSPRAFTGEPIAEPELLSLLEAGRWAPSAFNAQPWHFIYARRDTPAWEKLLGLLNDFNRSWAQAASALVVVASKTTLQAPGATEETPSYTHSFDAGAAWGAIALQAAYSGWQAHGMAGFDHERARKDLNIPENYRVEMAFAVGRVGDKSILPEVLQQREIPSPRKPLAEIATEGSFDRG</sequence>
<feature type="region of interest" description="Disordered" evidence="3">
    <location>
        <begin position="178"/>
        <end position="200"/>
    </location>
</feature>
<evidence type="ECO:0000313" key="6">
    <source>
        <dbReference type="EMBL" id="MCO5958644.1"/>
    </source>
</evidence>
<dbReference type="GO" id="GO:0016491">
    <property type="term" value="F:oxidoreductase activity"/>
    <property type="evidence" value="ECO:0007669"/>
    <property type="project" value="UniProtKB-KW"/>
</dbReference>
<dbReference type="Gene3D" id="3.40.109.10">
    <property type="entry name" value="NADH Oxidase"/>
    <property type="match status" value="1"/>
</dbReference>
<dbReference type="InterPro" id="IPR029479">
    <property type="entry name" value="Nitroreductase"/>
</dbReference>
<evidence type="ECO:0000259" key="4">
    <source>
        <dbReference type="Pfam" id="PF00881"/>
    </source>
</evidence>
<dbReference type="Proteomes" id="UP001155380">
    <property type="component" value="Unassembled WGS sequence"/>
</dbReference>
<dbReference type="AlphaFoldDB" id="A0AAJ1BYQ3"/>
<organism evidence="6 8">
    <name type="scientific">Ciceribacter sichuanensis</name>
    <dbReference type="NCBI Taxonomy" id="2949647"/>
    <lineage>
        <taxon>Bacteria</taxon>
        <taxon>Pseudomonadati</taxon>
        <taxon>Pseudomonadota</taxon>
        <taxon>Alphaproteobacteria</taxon>
        <taxon>Hyphomicrobiales</taxon>
        <taxon>Rhizobiaceae</taxon>
        <taxon>Ciceribacter</taxon>
    </lineage>
</organism>
<dbReference type="EMBL" id="JAMQAY010000006">
    <property type="protein sequence ID" value="MCM2402743.1"/>
    <property type="molecule type" value="Genomic_DNA"/>
</dbReference>
<keyword evidence="7" id="KW-1185">Reference proteome</keyword>
<keyword evidence="2" id="KW-0560">Oxidoreductase</keyword>
<dbReference type="RefSeq" id="WP_250911853.1">
    <property type="nucleotide sequence ID" value="NZ_JAMQAY010000006.1"/>
</dbReference>
<dbReference type="EMBL" id="JAMXLX010000006">
    <property type="protein sequence ID" value="MCO5958644.1"/>
    <property type="molecule type" value="Genomic_DNA"/>
</dbReference>
<evidence type="ECO:0000313" key="5">
    <source>
        <dbReference type="EMBL" id="MCM2402743.1"/>
    </source>
</evidence>